<dbReference type="AlphaFoldDB" id="A0A0F9ECG3"/>
<dbReference type="EMBL" id="LAZR01028006">
    <property type="protein sequence ID" value="KKL63916.1"/>
    <property type="molecule type" value="Genomic_DNA"/>
</dbReference>
<organism evidence="1">
    <name type="scientific">marine sediment metagenome</name>
    <dbReference type="NCBI Taxonomy" id="412755"/>
    <lineage>
        <taxon>unclassified sequences</taxon>
        <taxon>metagenomes</taxon>
        <taxon>ecological metagenomes</taxon>
    </lineage>
</organism>
<reference evidence="1" key="1">
    <citation type="journal article" date="2015" name="Nature">
        <title>Complex archaea that bridge the gap between prokaryotes and eukaryotes.</title>
        <authorList>
            <person name="Spang A."/>
            <person name="Saw J.H."/>
            <person name="Jorgensen S.L."/>
            <person name="Zaremba-Niedzwiedzka K."/>
            <person name="Martijn J."/>
            <person name="Lind A.E."/>
            <person name="van Eijk R."/>
            <person name="Schleper C."/>
            <person name="Guy L."/>
            <person name="Ettema T.J."/>
        </authorList>
    </citation>
    <scope>NUCLEOTIDE SEQUENCE</scope>
</reference>
<proteinExistence type="predicted"/>
<protein>
    <submittedName>
        <fullName evidence="1">Uncharacterized protein</fullName>
    </submittedName>
</protein>
<sequence length="74" mass="8659">MKRVAIFIVGYYIASDVVITTLQWSDKRRRSPNDPTQATDTQIWFKTWREGNIARMIYNSGKDAIKQYGEKSEN</sequence>
<name>A0A0F9ECG3_9ZZZZ</name>
<gene>
    <name evidence="1" type="ORF">LCGC14_2170330</name>
</gene>
<accession>A0A0F9ECG3</accession>
<evidence type="ECO:0000313" key="1">
    <source>
        <dbReference type="EMBL" id="KKL63916.1"/>
    </source>
</evidence>
<comment type="caution">
    <text evidence="1">The sequence shown here is derived from an EMBL/GenBank/DDBJ whole genome shotgun (WGS) entry which is preliminary data.</text>
</comment>